<evidence type="ECO:0000313" key="2">
    <source>
        <dbReference type="Proteomes" id="UP001143856"/>
    </source>
</evidence>
<gene>
    <name evidence="1" type="ORF">NUW58_g9394</name>
</gene>
<proteinExistence type="predicted"/>
<protein>
    <submittedName>
        <fullName evidence="1">Uncharacterized protein</fullName>
    </submittedName>
</protein>
<organism evidence="1 2">
    <name type="scientific">Xylaria curta</name>
    <dbReference type="NCBI Taxonomy" id="42375"/>
    <lineage>
        <taxon>Eukaryota</taxon>
        <taxon>Fungi</taxon>
        <taxon>Dikarya</taxon>
        <taxon>Ascomycota</taxon>
        <taxon>Pezizomycotina</taxon>
        <taxon>Sordariomycetes</taxon>
        <taxon>Xylariomycetidae</taxon>
        <taxon>Xylariales</taxon>
        <taxon>Xylariaceae</taxon>
        <taxon>Xylaria</taxon>
    </lineage>
</organism>
<keyword evidence="2" id="KW-1185">Reference proteome</keyword>
<accession>A0ACC1MWX8</accession>
<evidence type="ECO:0000313" key="1">
    <source>
        <dbReference type="EMBL" id="KAJ2971527.1"/>
    </source>
</evidence>
<comment type="caution">
    <text evidence="1">The sequence shown here is derived from an EMBL/GenBank/DDBJ whole genome shotgun (WGS) entry which is preliminary data.</text>
</comment>
<sequence>MADQIIIPEGVKMAPGLLLPGGCLLELDRLGLPASPNINHASEELCCCVGQRDQIFVKYLAYWRTRFADELEIDTLTATAMVLHVIEQFQINVPLWLQPINPSPNTNTNTNTKSQQAKPSLPLRNSLNPLSTDAESAMKTNIFDVCGGGTVQKSGKTSTSRKRFRRTRSPTQSSVSWRMSTSSATSLLESSRGPFASPSAAHSSSQARRLVSGSRPACTTRRRCSTEAWSRR</sequence>
<dbReference type="Proteomes" id="UP001143856">
    <property type="component" value="Unassembled WGS sequence"/>
</dbReference>
<reference evidence="1" key="1">
    <citation type="submission" date="2022-10" db="EMBL/GenBank/DDBJ databases">
        <title>Genome Sequence of Xylaria curta.</title>
        <authorList>
            <person name="Buettner E."/>
        </authorList>
    </citation>
    <scope>NUCLEOTIDE SEQUENCE</scope>
    <source>
        <strain evidence="1">Babe10</strain>
    </source>
</reference>
<dbReference type="EMBL" id="JAPDGR010003367">
    <property type="protein sequence ID" value="KAJ2971527.1"/>
    <property type="molecule type" value="Genomic_DNA"/>
</dbReference>
<name>A0ACC1MWX8_9PEZI</name>